<reference evidence="2 3" key="1">
    <citation type="submission" date="2013-03" db="EMBL/GenBank/DDBJ databases">
        <title>The Genome Sequence of Capronia epimyces CBS 606.96.</title>
        <authorList>
            <consortium name="The Broad Institute Genomics Platform"/>
            <person name="Cuomo C."/>
            <person name="de Hoog S."/>
            <person name="Gorbushina A."/>
            <person name="Walker B."/>
            <person name="Young S.K."/>
            <person name="Zeng Q."/>
            <person name="Gargeya S."/>
            <person name="Fitzgerald M."/>
            <person name="Haas B."/>
            <person name="Abouelleil A."/>
            <person name="Allen A.W."/>
            <person name="Alvarado L."/>
            <person name="Arachchi H.M."/>
            <person name="Berlin A.M."/>
            <person name="Chapman S.B."/>
            <person name="Gainer-Dewar J."/>
            <person name="Goldberg J."/>
            <person name="Griggs A."/>
            <person name="Gujja S."/>
            <person name="Hansen M."/>
            <person name="Howarth C."/>
            <person name="Imamovic A."/>
            <person name="Ireland A."/>
            <person name="Larimer J."/>
            <person name="McCowan C."/>
            <person name="Murphy C."/>
            <person name="Pearson M."/>
            <person name="Poon T.W."/>
            <person name="Priest M."/>
            <person name="Roberts A."/>
            <person name="Saif S."/>
            <person name="Shea T."/>
            <person name="Sisk P."/>
            <person name="Sykes S."/>
            <person name="Wortman J."/>
            <person name="Nusbaum C."/>
            <person name="Birren B."/>
        </authorList>
    </citation>
    <scope>NUCLEOTIDE SEQUENCE [LARGE SCALE GENOMIC DNA]</scope>
    <source>
        <strain evidence="2 3">CBS 606.96</strain>
    </source>
</reference>
<sequence length="403" mass="44754">MTVRTTRTAPAPRPPAPASPVTLLILGAGWTYQFLEPVLGREKISHAATTTTGRGSTIPFRFDSDSDDLTPFQALPDADYVLVTFPLKGRGPSTKLVRLYNETRHGQLRDSRAPAEWGSGHEHEHGDDHSHFSEDTNVGVAGSAKWIQLGSTGIWTTAAWNDESSAVNGTNARAVAEDELIALGGCVLNLAGLYGGGRNPRNWIARVAGSKKQLGEKGALHLIHGHDVARAVVGVVRTDRDRLDPKSGPDELIDHVQNSDKNYNNYKNNDDDDNNNNSGNAKLRNHLDSDITGKDAGLEPVFGRRWIVADCVSYDWWSLVWDWMGESAEKRESERESEPASDHKTDQYDDRSTKTQYRRWVAELMDENNVRGLPRSTELLGRKLDARRFWKTIGILPDRSLAR</sequence>
<evidence type="ECO:0000313" key="3">
    <source>
        <dbReference type="Proteomes" id="UP000019478"/>
    </source>
</evidence>
<dbReference type="EMBL" id="AMGY01000006">
    <property type="protein sequence ID" value="EXJ81490.1"/>
    <property type="molecule type" value="Genomic_DNA"/>
</dbReference>
<dbReference type="OrthoDB" id="674948at2759"/>
<feature type="region of interest" description="Disordered" evidence="1">
    <location>
        <begin position="331"/>
        <end position="351"/>
    </location>
</feature>
<gene>
    <name evidence="2" type="ORF">A1O3_07783</name>
</gene>
<evidence type="ECO:0000256" key="1">
    <source>
        <dbReference type="SAM" id="MobiDB-lite"/>
    </source>
</evidence>
<dbReference type="Gene3D" id="3.40.50.720">
    <property type="entry name" value="NAD(P)-binding Rossmann-like Domain"/>
    <property type="match status" value="1"/>
</dbReference>
<dbReference type="STRING" id="1182542.W9XVW7"/>
<dbReference type="PANTHER" id="PTHR40129">
    <property type="entry name" value="KETOPANTOATE REDUCTASE N-TERMINAL DOMAIN-CONTAINING PROTEIN"/>
    <property type="match status" value="1"/>
</dbReference>
<dbReference type="Proteomes" id="UP000019478">
    <property type="component" value="Unassembled WGS sequence"/>
</dbReference>
<dbReference type="PANTHER" id="PTHR40129:SF2">
    <property type="entry name" value="KETOPANTOATE REDUCTASE N-TERMINAL DOMAIN-CONTAINING PROTEIN"/>
    <property type="match status" value="1"/>
</dbReference>
<dbReference type="HOGENOM" id="CLU_044092_0_0_1"/>
<accession>W9XVW7</accession>
<proteinExistence type="predicted"/>
<dbReference type="GeneID" id="19171878"/>
<dbReference type="eggNOG" id="ENOG502RXTJ">
    <property type="taxonomic scope" value="Eukaryota"/>
</dbReference>
<feature type="compositionally biased region" description="Basic and acidic residues" evidence="1">
    <location>
        <begin position="108"/>
        <end position="134"/>
    </location>
</feature>
<dbReference type="AlphaFoldDB" id="W9XVW7"/>
<comment type="caution">
    <text evidence="2">The sequence shown here is derived from an EMBL/GenBank/DDBJ whole genome shotgun (WGS) entry which is preliminary data.</text>
</comment>
<keyword evidence="3" id="KW-1185">Reference proteome</keyword>
<name>W9XVW7_9EURO</name>
<feature type="compositionally biased region" description="Basic and acidic residues" evidence="1">
    <location>
        <begin position="240"/>
        <end position="258"/>
    </location>
</feature>
<dbReference type="RefSeq" id="XP_007736078.1">
    <property type="nucleotide sequence ID" value="XM_007737888.1"/>
</dbReference>
<feature type="region of interest" description="Disordered" evidence="1">
    <location>
        <begin position="240"/>
        <end position="290"/>
    </location>
</feature>
<organism evidence="2 3">
    <name type="scientific">Capronia epimyces CBS 606.96</name>
    <dbReference type="NCBI Taxonomy" id="1182542"/>
    <lineage>
        <taxon>Eukaryota</taxon>
        <taxon>Fungi</taxon>
        <taxon>Dikarya</taxon>
        <taxon>Ascomycota</taxon>
        <taxon>Pezizomycotina</taxon>
        <taxon>Eurotiomycetes</taxon>
        <taxon>Chaetothyriomycetidae</taxon>
        <taxon>Chaetothyriales</taxon>
        <taxon>Herpotrichiellaceae</taxon>
        <taxon>Capronia</taxon>
    </lineage>
</organism>
<protein>
    <submittedName>
        <fullName evidence="2">Uncharacterized protein</fullName>
    </submittedName>
</protein>
<feature type="region of interest" description="Disordered" evidence="1">
    <location>
        <begin position="108"/>
        <end position="135"/>
    </location>
</feature>
<evidence type="ECO:0000313" key="2">
    <source>
        <dbReference type="EMBL" id="EXJ81490.1"/>
    </source>
</evidence>